<dbReference type="GO" id="GO:0003677">
    <property type="term" value="F:DNA binding"/>
    <property type="evidence" value="ECO:0007669"/>
    <property type="project" value="UniProtKB-UniRule"/>
</dbReference>
<organism evidence="6 7">
    <name type="scientific">Methylocystis echinoides</name>
    <dbReference type="NCBI Taxonomy" id="29468"/>
    <lineage>
        <taxon>Bacteria</taxon>
        <taxon>Pseudomonadati</taxon>
        <taxon>Pseudomonadota</taxon>
        <taxon>Alphaproteobacteria</taxon>
        <taxon>Hyphomicrobiales</taxon>
        <taxon>Methylocystaceae</taxon>
        <taxon>Methylocystis</taxon>
    </lineage>
</organism>
<keyword evidence="7" id="KW-1185">Reference proteome</keyword>
<dbReference type="PROSITE" id="PS50977">
    <property type="entry name" value="HTH_TETR_2"/>
    <property type="match status" value="1"/>
</dbReference>
<dbReference type="SUPFAM" id="SSF46689">
    <property type="entry name" value="Homeodomain-like"/>
    <property type="match status" value="1"/>
</dbReference>
<gene>
    <name evidence="6" type="ORF">LMG27198_16240</name>
</gene>
<dbReference type="InterPro" id="IPR011075">
    <property type="entry name" value="TetR_C"/>
</dbReference>
<evidence type="ECO:0000256" key="3">
    <source>
        <dbReference type="ARBA" id="ARBA00023163"/>
    </source>
</evidence>
<proteinExistence type="predicted"/>
<dbReference type="Gene3D" id="1.10.357.10">
    <property type="entry name" value="Tetracycline Repressor, domain 2"/>
    <property type="match status" value="1"/>
</dbReference>
<dbReference type="Pfam" id="PF16925">
    <property type="entry name" value="TetR_C_13"/>
    <property type="match status" value="1"/>
</dbReference>
<evidence type="ECO:0000259" key="5">
    <source>
        <dbReference type="PROSITE" id="PS50977"/>
    </source>
</evidence>
<accession>A0A9W6LRN3</accession>
<protein>
    <submittedName>
        <fullName evidence="6">TetR family transcriptional regulator</fullName>
    </submittedName>
</protein>
<dbReference type="InterPro" id="IPR009057">
    <property type="entry name" value="Homeodomain-like_sf"/>
</dbReference>
<comment type="caution">
    <text evidence="6">The sequence shown here is derived from an EMBL/GenBank/DDBJ whole genome shotgun (WGS) entry which is preliminary data.</text>
</comment>
<name>A0A9W6LRN3_9HYPH</name>
<dbReference type="SUPFAM" id="SSF48498">
    <property type="entry name" value="Tetracyclin repressor-like, C-terminal domain"/>
    <property type="match status" value="1"/>
</dbReference>
<dbReference type="Proteomes" id="UP001144323">
    <property type="component" value="Unassembled WGS sequence"/>
</dbReference>
<dbReference type="InterPro" id="IPR036271">
    <property type="entry name" value="Tet_transcr_reg_TetR-rel_C_sf"/>
</dbReference>
<reference evidence="6" key="1">
    <citation type="journal article" date="2023" name="Int. J. Syst. Evol. Microbiol.">
        <title>Methylocystis iwaonis sp. nov., a type II methane-oxidizing bacterium from surface soil of a rice paddy field in Japan, and emended description of the genus Methylocystis (ex Whittenbury et al. 1970) Bowman et al. 1993.</title>
        <authorList>
            <person name="Kaise H."/>
            <person name="Sawadogo J.B."/>
            <person name="Alam M.S."/>
            <person name="Ueno C."/>
            <person name="Dianou D."/>
            <person name="Shinjo R."/>
            <person name="Asakawa S."/>
        </authorList>
    </citation>
    <scope>NUCLEOTIDE SEQUENCE</scope>
    <source>
        <strain evidence="6">LMG27198</strain>
    </source>
</reference>
<evidence type="ECO:0000256" key="1">
    <source>
        <dbReference type="ARBA" id="ARBA00023015"/>
    </source>
</evidence>
<keyword evidence="3" id="KW-0804">Transcription</keyword>
<dbReference type="PANTHER" id="PTHR47506">
    <property type="entry name" value="TRANSCRIPTIONAL REGULATORY PROTEIN"/>
    <property type="match status" value="1"/>
</dbReference>
<dbReference type="RefSeq" id="WP_281801961.1">
    <property type="nucleotide sequence ID" value="NZ_BSEC01000001.1"/>
</dbReference>
<feature type="domain" description="HTH tetR-type" evidence="5">
    <location>
        <begin position="8"/>
        <end position="68"/>
    </location>
</feature>
<dbReference type="AlphaFoldDB" id="A0A9W6LRN3"/>
<keyword evidence="2 4" id="KW-0238">DNA-binding</keyword>
<feature type="DNA-binding region" description="H-T-H motif" evidence="4">
    <location>
        <begin position="31"/>
        <end position="50"/>
    </location>
</feature>
<evidence type="ECO:0000313" key="7">
    <source>
        <dbReference type="Proteomes" id="UP001144323"/>
    </source>
</evidence>
<keyword evidence="1" id="KW-0805">Transcription regulation</keyword>
<sequence length="206" mass="21951">MTSRATPDDTRKRLLDQGVAMMLAGGYHGTGLAEVLKAAKVPKGSFYHYFASKEEFGAQAVEHYLAPFLRRLGEALAAPGRNGLEALSAYFEDLARELEANDFKGGCLLGNLMGEIGDSSPAAREALGKAVARYRDLLAAGLARGQVEGVIRADRDARGMADILFDGWQGAMLRMKVARAAAPLRAFIEETLRGYCGAGSPTEPGA</sequence>
<evidence type="ECO:0000313" key="6">
    <source>
        <dbReference type="EMBL" id="GLI92632.1"/>
    </source>
</evidence>
<evidence type="ECO:0000256" key="2">
    <source>
        <dbReference type="ARBA" id="ARBA00023125"/>
    </source>
</evidence>
<dbReference type="EMBL" id="BSEC01000001">
    <property type="protein sequence ID" value="GLI92632.1"/>
    <property type="molecule type" value="Genomic_DNA"/>
</dbReference>
<dbReference type="Pfam" id="PF00440">
    <property type="entry name" value="TetR_N"/>
    <property type="match status" value="1"/>
</dbReference>
<evidence type="ECO:0000256" key="4">
    <source>
        <dbReference type="PROSITE-ProRule" id="PRU00335"/>
    </source>
</evidence>
<dbReference type="InterPro" id="IPR001647">
    <property type="entry name" value="HTH_TetR"/>
</dbReference>
<dbReference type="PANTHER" id="PTHR47506:SF6">
    <property type="entry name" value="HTH-TYPE TRANSCRIPTIONAL REPRESSOR NEMR"/>
    <property type="match status" value="1"/>
</dbReference>